<dbReference type="Gene3D" id="3.60.21.10">
    <property type="match status" value="1"/>
</dbReference>
<dbReference type="InterPro" id="IPR004843">
    <property type="entry name" value="Calcineurin-like_PHP"/>
</dbReference>
<evidence type="ECO:0000313" key="2">
    <source>
        <dbReference type="EMBL" id="QGM45379.1"/>
    </source>
</evidence>
<dbReference type="GO" id="GO:0016787">
    <property type="term" value="F:hydrolase activity"/>
    <property type="evidence" value="ECO:0007669"/>
    <property type="project" value="InterPro"/>
</dbReference>
<name>A0A6B8KCH0_9HYPH</name>
<proteinExistence type="predicted"/>
<feature type="domain" description="Calcineurin-like phosphoesterase" evidence="1">
    <location>
        <begin position="113"/>
        <end position="334"/>
    </location>
</feature>
<dbReference type="SUPFAM" id="SSF56300">
    <property type="entry name" value="Metallo-dependent phosphatases"/>
    <property type="match status" value="1"/>
</dbReference>
<gene>
    <name evidence="2" type="ORF">H2LOC_006520</name>
</gene>
<dbReference type="OrthoDB" id="9763403at2"/>
<protein>
    <submittedName>
        <fullName evidence="2">Metallophosphoesterase</fullName>
    </submittedName>
</protein>
<dbReference type="AlphaFoldDB" id="A0A6B8KCH0"/>
<dbReference type="EMBL" id="CP046052">
    <property type="protein sequence ID" value="QGM45379.1"/>
    <property type="molecule type" value="Genomic_DNA"/>
</dbReference>
<dbReference type="Pfam" id="PF00149">
    <property type="entry name" value="Metallophos"/>
    <property type="match status" value="1"/>
</dbReference>
<keyword evidence="3" id="KW-1185">Reference proteome</keyword>
<dbReference type="InterPro" id="IPR029052">
    <property type="entry name" value="Metallo-depent_PP-like"/>
</dbReference>
<dbReference type="Proteomes" id="UP000309061">
    <property type="component" value="Chromosome"/>
</dbReference>
<evidence type="ECO:0000259" key="1">
    <source>
        <dbReference type="Pfam" id="PF00149"/>
    </source>
</evidence>
<dbReference type="KEGG" id="mhey:H2LOC_006520"/>
<organism evidence="2 3">
    <name type="scientific">Methylocystis heyeri</name>
    <dbReference type="NCBI Taxonomy" id="391905"/>
    <lineage>
        <taxon>Bacteria</taxon>
        <taxon>Pseudomonadati</taxon>
        <taxon>Pseudomonadota</taxon>
        <taxon>Alphaproteobacteria</taxon>
        <taxon>Hyphomicrobiales</taxon>
        <taxon>Methylocystaceae</taxon>
        <taxon>Methylocystis</taxon>
    </lineage>
</organism>
<accession>A0A6B8KCH0</accession>
<sequence>MIFHKIRGMRRSLFLTGFGALLAAVVFIGAAAQAAEIYAWTQFTGEGLEARVVTSEAACPKAAIDGSDAQMNIRARPNGDFPALVCSLAIPKNAREASINGRPLALPPPRAQKILLIGDTGCRLQMMMLQACNFIKDWPFRLAADTAAEMAPDLVIHVGDLVYRERACPDSNKGCAGSPYGDNWDTWKADVFEPGRALLSAAPWVFIRGNHEDCDRSRAGWNRFASPLPFTEGTCSRQEPPYLVDLGGIALAVLDVTQAEDRAVNDALAPLFRQQFVSLAKTEAPLWIAMHKPIYASVRIKDGVNVGVNKTLAAATRGAVPANAQLLLSGHIHTFQAMSYSSDLPAQIVAGHGGTTLDRFTPEKLDGVAMDDAKVEKGIGLNNRFGFATLERRDDEWLLTSFGVHGEQLARCHLRGKKLDCEP</sequence>
<evidence type="ECO:0000313" key="3">
    <source>
        <dbReference type="Proteomes" id="UP000309061"/>
    </source>
</evidence>
<reference evidence="2 3" key="1">
    <citation type="submission" date="2019-11" db="EMBL/GenBank/DDBJ databases">
        <title>The genome sequence of Methylocystis heyeri.</title>
        <authorList>
            <person name="Oshkin I.Y."/>
            <person name="Miroshnikov K."/>
            <person name="Dedysh S.N."/>
        </authorList>
    </citation>
    <scope>NUCLEOTIDE SEQUENCE [LARGE SCALE GENOMIC DNA]</scope>
    <source>
        <strain evidence="2 3">H2</strain>
    </source>
</reference>